<evidence type="ECO:0000313" key="2">
    <source>
        <dbReference type="EMBL" id="ESW14659.1"/>
    </source>
</evidence>
<keyword evidence="3" id="KW-1185">Reference proteome</keyword>
<keyword evidence="1" id="KW-0812">Transmembrane</keyword>
<dbReference type="InterPro" id="IPR006553">
    <property type="entry name" value="Leu-rich_rpt_Cys-con_subtyp"/>
</dbReference>
<keyword evidence="1" id="KW-1133">Transmembrane helix</keyword>
<keyword evidence="1" id="KW-0472">Membrane</keyword>
<dbReference type="SMART" id="SM00367">
    <property type="entry name" value="LRR_CC"/>
    <property type="match status" value="4"/>
</dbReference>
<reference evidence="3" key="1">
    <citation type="journal article" date="2014" name="Nat. Genet.">
        <title>A reference genome for common bean and genome-wide analysis of dual domestications.</title>
        <authorList>
            <person name="Schmutz J."/>
            <person name="McClean P.E."/>
            <person name="Mamidi S."/>
            <person name="Wu G.A."/>
            <person name="Cannon S.B."/>
            <person name="Grimwood J."/>
            <person name="Jenkins J."/>
            <person name="Shu S."/>
            <person name="Song Q."/>
            <person name="Chavarro C."/>
            <person name="Torres-Torres M."/>
            <person name="Geffroy V."/>
            <person name="Moghaddam S.M."/>
            <person name="Gao D."/>
            <person name="Abernathy B."/>
            <person name="Barry K."/>
            <person name="Blair M."/>
            <person name="Brick M.A."/>
            <person name="Chovatia M."/>
            <person name="Gepts P."/>
            <person name="Goodstein D.M."/>
            <person name="Gonzales M."/>
            <person name="Hellsten U."/>
            <person name="Hyten D.L."/>
            <person name="Jia G."/>
            <person name="Kelly J.D."/>
            <person name="Kudrna D."/>
            <person name="Lee R."/>
            <person name="Richard M.M."/>
            <person name="Miklas P.N."/>
            <person name="Osorno J.M."/>
            <person name="Rodrigues J."/>
            <person name="Thareau V."/>
            <person name="Urrea C.A."/>
            <person name="Wang M."/>
            <person name="Yu Y."/>
            <person name="Zhang M."/>
            <person name="Wing R.A."/>
            <person name="Cregan P.B."/>
            <person name="Rokhsar D.S."/>
            <person name="Jackson S.A."/>
        </authorList>
    </citation>
    <scope>NUCLEOTIDE SEQUENCE [LARGE SCALE GENOMIC DNA]</scope>
    <source>
        <strain evidence="3">cv. G19833</strain>
    </source>
</reference>
<dbReference type="EMBL" id="CM002294">
    <property type="protein sequence ID" value="ESW14659.1"/>
    <property type="molecule type" value="Genomic_DNA"/>
</dbReference>
<dbReference type="Gramene" id="ESW14659">
    <property type="protein sequence ID" value="ESW14659"/>
    <property type="gene ID" value="PHAVU_007G006300g"/>
</dbReference>
<evidence type="ECO:0008006" key="4">
    <source>
        <dbReference type="Google" id="ProtNLM"/>
    </source>
</evidence>
<gene>
    <name evidence="2" type="ORF">PHAVU_007G006300g</name>
</gene>
<dbReference type="PANTHER" id="PTHR13318:SF105">
    <property type="entry name" value="F-BOX_LRR-REPEAT PROTEIN 3"/>
    <property type="match status" value="1"/>
</dbReference>
<dbReference type="SUPFAM" id="SSF52047">
    <property type="entry name" value="RNI-like"/>
    <property type="match status" value="1"/>
</dbReference>
<name>V7BA31_PHAVU</name>
<dbReference type="Pfam" id="PF13516">
    <property type="entry name" value="LRR_6"/>
    <property type="match status" value="1"/>
</dbReference>
<dbReference type="eggNOG" id="KOG1947">
    <property type="taxonomic scope" value="Eukaryota"/>
</dbReference>
<dbReference type="GO" id="GO:0031146">
    <property type="term" value="P:SCF-dependent proteasomal ubiquitin-dependent protein catabolic process"/>
    <property type="evidence" value="ECO:0007669"/>
    <property type="project" value="TreeGrafter"/>
</dbReference>
<dbReference type="Gene3D" id="3.80.10.10">
    <property type="entry name" value="Ribonuclease Inhibitor"/>
    <property type="match status" value="1"/>
</dbReference>
<evidence type="ECO:0000256" key="1">
    <source>
        <dbReference type="SAM" id="Phobius"/>
    </source>
</evidence>
<dbReference type="Proteomes" id="UP000000226">
    <property type="component" value="Chromosome 7"/>
</dbReference>
<protein>
    <recommendedName>
        <fullName evidence="4">COI1 F-box domain-containing protein</fullName>
    </recommendedName>
</protein>
<dbReference type="OrthoDB" id="550575at2759"/>
<evidence type="ECO:0000313" key="3">
    <source>
        <dbReference type="Proteomes" id="UP000000226"/>
    </source>
</evidence>
<feature type="transmembrane region" description="Helical" evidence="1">
    <location>
        <begin position="150"/>
        <end position="169"/>
    </location>
</feature>
<sequence>MEQILPARVVISVPIQIPSKSVNVCPLLKIPFIRVNANSAHLRNLTELALLYCHRIGDVSLLEVGQGCKFLQVLHLVDCSSIGDDAMCSIGKTFEWVVLENECQLQIPNLGELGEHCTLLKEIVLSHCRKISDVGLMHLVKSCTMLLSCQMVYCGGITSVGVLISCYYFSKS</sequence>
<organism evidence="2 3">
    <name type="scientific">Phaseolus vulgaris</name>
    <name type="common">Kidney bean</name>
    <name type="synonym">French bean</name>
    <dbReference type="NCBI Taxonomy" id="3885"/>
    <lineage>
        <taxon>Eukaryota</taxon>
        <taxon>Viridiplantae</taxon>
        <taxon>Streptophyta</taxon>
        <taxon>Embryophyta</taxon>
        <taxon>Tracheophyta</taxon>
        <taxon>Spermatophyta</taxon>
        <taxon>Magnoliopsida</taxon>
        <taxon>eudicotyledons</taxon>
        <taxon>Gunneridae</taxon>
        <taxon>Pentapetalae</taxon>
        <taxon>rosids</taxon>
        <taxon>fabids</taxon>
        <taxon>Fabales</taxon>
        <taxon>Fabaceae</taxon>
        <taxon>Papilionoideae</taxon>
        <taxon>50 kb inversion clade</taxon>
        <taxon>NPAAA clade</taxon>
        <taxon>indigoferoid/millettioid clade</taxon>
        <taxon>Phaseoleae</taxon>
        <taxon>Phaseolus</taxon>
    </lineage>
</organism>
<accession>V7BA31</accession>
<dbReference type="GO" id="GO:0019005">
    <property type="term" value="C:SCF ubiquitin ligase complex"/>
    <property type="evidence" value="ECO:0007669"/>
    <property type="project" value="TreeGrafter"/>
</dbReference>
<dbReference type="InterPro" id="IPR032675">
    <property type="entry name" value="LRR_dom_sf"/>
</dbReference>
<dbReference type="PANTHER" id="PTHR13318">
    <property type="entry name" value="PARTNER OF PAIRED, ISOFORM B-RELATED"/>
    <property type="match status" value="1"/>
</dbReference>
<proteinExistence type="predicted"/>
<dbReference type="InterPro" id="IPR001611">
    <property type="entry name" value="Leu-rich_rpt"/>
</dbReference>
<dbReference type="AlphaFoldDB" id="V7BA31"/>